<feature type="compositionally biased region" description="Gly residues" evidence="2">
    <location>
        <begin position="62"/>
        <end position="71"/>
    </location>
</feature>
<dbReference type="SUPFAM" id="SSF48452">
    <property type="entry name" value="TPR-like"/>
    <property type="match status" value="1"/>
</dbReference>
<feature type="compositionally biased region" description="Basic and acidic residues" evidence="2">
    <location>
        <begin position="72"/>
        <end position="90"/>
    </location>
</feature>
<sequence>MNDRNDRRDGSDRSSNWNRDSSSDRRGGSPASDRRSSGGRPATGGRPAGASRHGASRSDQPRGGGPGGQGSGRRDDSSRGGARGDRDRSGGGRFAAGQGQQRSPGAGARDGRPDRPRDPFVPATVDAAELPIEIRRDLSALDKPSAELVARHLVRATQLVDEDPQLALEHARAARRRASRIAVVREAAGVAAYTAGEWAEALNELRTARRIGGSNALLPMMADCERGLGRPERAIELGRSAEARSLDADASVELMIVVSGARMDLGQHEAAVVSLQGRLLDTLVEGPSAARLRYAYAEALLAADRVDEAIQWFMKSAESDPEETDAEERAIEIAAERPIDD</sequence>
<dbReference type="PROSITE" id="PS50005">
    <property type="entry name" value="TPR"/>
    <property type="match status" value="1"/>
</dbReference>
<feature type="compositionally biased region" description="Basic and acidic residues" evidence="2">
    <location>
        <begin position="21"/>
        <end position="36"/>
    </location>
</feature>
<proteinExistence type="predicted"/>
<name>A0A927PL73_9ACTN</name>
<feature type="compositionally biased region" description="Basic and acidic residues" evidence="2">
    <location>
        <begin position="1"/>
        <end position="12"/>
    </location>
</feature>
<evidence type="ECO:0000313" key="3">
    <source>
        <dbReference type="EMBL" id="MBD8505549.1"/>
    </source>
</evidence>
<evidence type="ECO:0000256" key="2">
    <source>
        <dbReference type="SAM" id="MobiDB-lite"/>
    </source>
</evidence>
<organism evidence="3 4">
    <name type="scientific">Lolliginicoccus lacisalsi</name>
    <dbReference type="NCBI Taxonomy" id="2742202"/>
    <lineage>
        <taxon>Bacteria</taxon>
        <taxon>Bacillati</taxon>
        <taxon>Actinomycetota</taxon>
        <taxon>Actinomycetes</taxon>
        <taxon>Mycobacteriales</taxon>
        <taxon>Hoyosellaceae</taxon>
        <taxon>Lolliginicoccus</taxon>
    </lineage>
</organism>
<gene>
    <name evidence="3" type="ORF">HT102_03465</name>
</gene>
<dbReference type="Gene3D" id="1.25.40.10">
    <property type="entry name" value="Tetratricopeptide repeat domain"/>
    <property type="match status" value="1"/>
</dbReference>
<dbReference type="EMBL" id="JACYWE010000001">
    <property type="protein sequence ID" value="MBD8505549.1"/>
    <property type="molecule type" value="Genomic_DNA"/>
</dbReference>
<accession>A0A927PL73</accession>
<feature type="compositionally biased region" description="Low complexity" evidence="2">
    <location>
        <begin position="95"/>
        <end position="107"/>
    </location>
</feature>
<protein>
    <recommendedName>
        <fullName evidence="5">Tetratrico peptide repeat group 5 domain-containing protein</fullName>
    </recommendedName>
</protein>
<feature type="repeat" description="TPR" evidence="1">
    <location>
        <begin position="290"/>
        <end position="323"/>
    </location>
</feature>
<feature type="compositionally biased region" description="Basic and acidic residues" evidence="2">
    <location>
        <begin position="109"/>
        <end position="118"/>
    </location>
</feature>
<keyword evidence="4" id="KW-1185">Reference proteome</keyword>
<evidence type="ECO:0008006" key="5">
    <source>
        <dbReference type="Google" id="ProtNLM"/>
    </source>
</evidence>
<feature type="compositionally biased region" description="Low complexity" evidence="2">
    <location>
        <begin position="38"/>
        <end position="52"/>
    </location>
</feature>
<feature type="region of interest" description="Disordered" evidence="2">
    <location>
        <begin position="1"/>
        <end position="124"/>
    </location>
</feature>
<dbReference type="AlphaFoldDB" id="A0A927PL73"/>
<keyword evidence="1" id="KW-0802">TPR repeat</keyword>
<evidence type="ECO:0000256" key="1">
    <source>
        <dbReference type="PROSITE-ProRule" id="PRU00339"/>
    </source>
</evidence>
<dbReference type="InterPro" id="IPR019734">
    <property type="entry name" value="TPR_rpt"/>
</dbReference>
<reference evidence="3" key="1">
    <citation type="submission" date="2020-09" db="EMBL/GenBank/DDBJ databases">
        <title>Hoyosella lacisalsi sp. nov., a halotolerant actinobacterium isolated from soil of Lake Gudzhirganskoe.</title>
        <authorList>
            <person name="Yang Q."/>
            <person name="Guo P.Y."/>
            <person name="Liu S.W."/>
            <person name="Li F.N."/>
            <person name="Sun C.H."/>
        </authorList>
    </citation>
    <scope>NUCLEOTIDE SEQUENCE</scope>
    <source>
        <strain evidence="3">G463</strain>
    </source>
</reference>
<evidence type="ECO:0000313" key="4">
    <source>
        <dbReference type="Proteomes" id="UP000642993"/>
    </source>
</evidence>
<dbReference type="Proteomes" id="UP000642993">
    <property type="component" value="Unassembled WGS sequence"/>
</dbReference>
<dbReference type="InterPro" id="IPR011990">
    <property type="entry name" value="TPR-like_helical_dom_sf"/>
</dbReference>
<comment type="caution">
    <text evidence="3">The sequence shown here is derived from an EMBL/GenBank/DDBJ whole genome shotgun (WGS) entry which is preliminary data.</text>
</comment>